<comment type="caution">
    <text evidence="1">The sequence shown here is derived from an EMBL/GenBank/DDBJ whole genome shotgun (WGS) entry which is preliminary data.</text>
</comment>
<protein>
    <submittedName>
        <fullName evidence="1">Uncharacterized protein</fullName>
    </submittedName>
</protein>
<name>A0AAW2WB37_9LAMI</name>
<sequence>MMARLREGETLNLLYLLGDLLREMKHFQVEEVLSLLYPLEPIFIVMPHL</sequence>
<evidence type="ECO:0000313" key="1">
    <source>
        <dbReference type="EMBL" id="KAL0439032.1"/>
    </source>
</evidence>
<dbReference type="EMBL" id="JACGWN010000008">
    <property type="protein sequence ID" value="KAL0439032.1"/>
    <property type="molecule type" value="Genomic_DNA"/>
</dbReference>
<dbReference type="AlphaFoldDB" id="A0AAW2WB37"/>
<proteinExistence type="predicted"/>
<accession>A0AAW2WB37</accession>
<organism evidence="1">
    <name type="scientific">Sesamum latifolium</name>
    <dbReference type="NCBI Taxonomy" id="2727402"/>
    <lineage>
        <taxon>Eukaryota</taxon>
        <taxon>Viridiplantae</taxon>
        <taxon>Streptophyta</taxon>
        <taxon>Embryophyta</taxon>
        <taxon>Tracheophyta</taxon>
        <taxon>Spermatophyta</taxon>
        <taxon>Magnoliopsida</taxon>
        <taxon>eudicotyledons</taxon>
        <taxon>Gunneridae</taxon>
        <taxon>Pentapetalae</taxon>
        <taxon>asterids</taxon>
        <taxon>lamiids</taxon>
        <taxon>Lamiales</taxon>
        <taxon>Pedaliaceae</taxon>
        <taxon>Sesamum</taxon>
    </lineage>
</organism>
<gene>
    <name evidence="1" type="ORF">Slati_2386200</name>
</gene>
<reference evidence="1" key="2">
    <citation type="journal article" date="2024" name="Plant">
        <title>Genomic evolution and insights into agronomic trait innovations of Sesamum species.</title>
        <authorList>
            <person name="Miao H."/>
            <person name="Wang L."/>
            <person name="Qu L."/>
            <person name="Liu H."/>
            <person name="Sun Y."/>
            <person name="Le M."/>
            <person name="Wang Q."/>
            <person name="Wei S."/>
            <person name="Zheng Y."/>
            <person name="Lin W."/>
            <person name="Duan Y."/>
            <person name="Cao H."/>
            <person name="Xiong S."/>
            <person name="Wang X."/>
            <person name="Wei L."/>
            <person name="Li C."/>
            <person name="Ma Q."/>
            <person name="Ju M."/>
            <person name="Zhao R."/>
            <person name="Li G."/>
            <person name="Mu C."/>
            <person name="Tian Q."/>
            <person name="Mei H."/>
            <person name="Zhang T."/>
            <person name="Gao T."/>
            <person name="Zhang H."/>
        </authorList>
    </citation>
    <scope>NUCLEOTIDE SEQUENCE</scope>
    <source>
        <strain evidence="1">KEN1</strain>
    </source>
</reference>
<reference evidence="1" key="1">
    <citation type="submission" date="2020-06" db="EMBL/GenBank/DDBJ databases">
        <authorList>
            <person name="Li T."/>
            <person name="Hu X."/>
            <person name="Zhang T."/>
            <person name="Song X."/>
            <person name="Zhang H."/>
            <person name="Dai N."/>
            <person name="Sheng W."/>
            <person name="Hou X."/>
            <person name="Wei L."/>
        </authorList>
    </citation>
    <scope>NUCLEOTIDE SEQUENCE</scope>
    <source>
        <strain evidence="1">KEN1</strain>
        <tissue evidence="1">Leaf</tissue>
    </source>
</reference>